<organism evidence="1 2">
    <name type="scientific">Cedratvirus A11</name>
    <dbReference type="NCBI Taxonomy" id="1903266"/>
    <lineage>
        <taxon>Viruses</taxon>
        <taxon>Pithoviruses</taxon>
        <taxon>Orthocedratvirinae</taxon>
        <taxon>Alphacedratvirus</taxon>
        <taxon>Alphacedratvirus aljazairmassiliense</taxon>
    </lineage>
</organism>
<gene>
    <name evidence="1" type="ORF">BQ3484_547</name>
</gene>
<dbReference type="RefSeq" id="YP_009329487.1">
    <property type="nucleotide sequence ID" value="NC_032108.1"/>
</dbReference>
<dbReference type="EMBL" id="LT671577">
    <property type="protein sequence ID" value="SHO33615.1"/>
    <property type="molecule type" value="Genomic_DNA"/>
</dbReference>
<dbReference type="GeneID" id="30523537"/>
<name>A0A1M7XV93_9VIRU</name>
<keyword evidence="1" id="KW-0418">Kinase</keyword>
<evidence type="ECO:0000313" key="1">
    <source>
        <dbReference type="EMBL" id="SHO33615.1"/>
    </source>
</evidence>
<accession>A0A1M7XV93</accession>
<protein>
    <submittedName>
        <fullName evidence="1">Protein kinase</fullName>
    </submittedName>
</protein>
<proteinExistence type="predicted"/>
<sequence length="586" mass="67645">MSLVPKFSREELLISYANSETEYKARRRDVLRQTAFLSSVERKAIDYYNGKNLNDTKKHLDVLDYSRLQHLLEGKFYSPYVMALFARILVAIYQKENLQNLNLENIRYWLEGVEQLSSGVYGVTLEATLRGMLSPQVVIKYPKQDNLTHEIFVGLYGTNILRQFIPNFSFVYGGFRCTGPVLLGNRALDFCNKPLEEDADFDYALYENVTPSLTFDDALPNLSGEEFLNLYFILILALQVAYERVRFTHFDLHGKNVLLRELEEEVIIPYPTTLGTFYIRTKYIPTLIDYGRSSITHKDVVYSVPGMGLFLGLGDVSSFPLYDAYRLITFLFVSSNATPEQRQVAKNIIEFFTPLPEREMAQLALDTYSALPTYMSSFDLSSLINHLYNFSPTCIVPEPDEKSLFSCANQTCFGVRDLKRQLYLTAESKANSLFSLYFLLQATTSSDKPAGQRKLLQSYPEYKIIRDVKRLEKKASRYLLLERNVPSFTVENLSSPATYASFYYIMEYIVKLRKLYRRILETKNILIYLALYYPSIKVSDLERIENISSFNYGLYLTQLYQALVDESDSAPYLQLLSVVADYVNNY</sequence>
<reference evidence="1 2" key="1">
    <citation type="submission" date="2016-11" db="EMBL/GenBank/DDBJ databases">
        <authorList>
            <consortium name="Urmite Genomes"/>
        </authorList>
    </citation>
    <scope>NUCLEOTIDE SEQUENCE [LARGE SCALE GENOMIC DNA]</scope>
    <source>
        <strain evidence="1 2">A11</strain>
    </source>
</reference>
<dbReference type="KEGG" id="vg:30523537"/>
<evidence type="ECO:0000313" key="2">
    <source>
        <dbReference type="Proteomes" id="UP000201465"/>
    </source>
</evidence>
<keyword evidence="2" id="KW-1185">Reference proteome</keyword>
<keyword evidence="1" id="KW-0808">Transferase</keyword>
<dbReference type="Proteomes" id="UP000201465">
    <property type="component" value="Segment"/>
</dbReference>
<dbReference type="GO" id="GO:0016301">
    <property type="term" value="F:kinase activity"/>
    <property type="evidence" value="ECO:0007669"/>
    <property type="project" value="UniProtKB-KW"/>
</dbReference>
<dbReference type="OrthoDB" id="5288at10239"/>
<dbReference type="Gene3D" id="1.10.510.10">
    <property type="entry name" value="Transferase(Phosphotransferase) domain 1"/>
    <property type="match status" value="1"/>
</dbReference>